<reference evidence="2 3" key="1">
    <citation type="journal article" date="2024" name="bioRxiv">
        <title>A reference genome for Trichogramma kaykai: A tiny desert-dwelling parasitoid wasp with competing sex-ratio distorters.</title>
        <authorList>
            <person name="Culotta J."/>
            <person name="Lindsey A.R."/>
        </authorList>
    </citation>
    <scope>NUCLEOTIDE SEQUENCE [LARGE SCALE GENOMIC DNA]</scope>
    <source>
        <strain evidence="2 3">KSX58</strain>
    </source>
</reference>
<dbReference type="EMBL" id="JBJJXI010000021">
    <property type="protein sequence ID" value="KAL3405216.1"/>
    <property type="molecule type" value="Genomic_DNA"/>
</dbReference>
<protein>
    <submittedName>
        <fullName evidence="2">Uncharacterized protein</fullName>
    </submittedName>
</protein>
<proteinExistence type="predicted"/>
<comment type="caution">
    <text evidence="2">The sequence shown here is derived from an EMBL/GenBank/DDBJ whole genome shotgun (WGS) entry which is preliminary data.</text>
</comment>
<evidence type="ECO:0000313" key="2">
    <source>
        <dbReference type="EMBL" id="KAL3405216.1"/>
    </source>
</evidence>
<feature type="region of interest" description="Disordered" evidence="1">
    <location>
        <begin position="142"/>
        <end position="167"/>
    </location>
</feature>
<organism evidence="2 3">
    <name type="scientific">Trichogramma kaykai</name>
    <dbReference type="NCBI Taxonomy" id="54128"/>
    <lineage>
        <taxon>Eukaryota</taxon>
        <taxon>Metazoa</taxon>
        <taxon>Ecdysozoa</taxon>
        <taxon>Arthropoda</taxon>
        <taxon>Hexapoda</taxon>
        <taxon>Insecta</taxon>
        <taxon>Pterygota</taxon>
        <taxon>Neoptera</taxon>
        <taxon>Endopterygota</taxon>
        <taxon>Hymenoptera</taxon>
        <taxon>Apocrita</taxon>
        <taxon>Proctotrupomorpha</taxon>
        <taxon>Chalcidoidea</taxon>
        <taxon>Trichogrammatidae</taxon>
        <taxon>Trichogramma</taxon>
    </lineage>
</organism>
<keyword evidence="3" id="KW-1185">Reference proteome</keyword>
<name>A0ABD2XI63_9HYME</name>
<dbReference type="AlphaFoldDB" id="A0ABD2XI63"/>
<evidence type="ECO:0000256" key="1">
    <source>
        <dbReference type="SAM" id="MobiDB-lite"/>
    </source>
</evidence>
<evidence type="ECO:0000313" key="3">
    <source>
        <dbReference type="Proteomes" id="UP001627154"/>
    </source>
</evidence>
<sequence>MKIHVPKLIKHHIHTKTVYIHLHGTEPIAVLKTPEEENYMKDWASYNTLNYNSLTENHVGQQHYKKLRLVNKDIYKPTPFNKKVVLKIPSEKYRIQSYKDVNDDDLGLFEVPTNPNDDEFNINVHELTKRPVAVLHYDIHEDVKEDSPEDDPDQKNSYGGTYHRDIHSESGHVIQKDHTNFYDKENEEEDFAKTMYENNAFDKYSDQGNYAMYDKEMGNEQRAIRNLPSRKIYRPLAAK</sequence>
<accession>A0ABD2XI63</accession>
<dbReference type="Proteomes" id="UP001627154">
    <property type="component" value="Unassembled WGS sequence"/>
</dbReference>
<gene>
    <name evidence="2" type="ORF">TKK_002255</name>
</gene>